<dbReference type="OrthoDB" id="187139at2759"/>
<dbReference type="Gene3D" id="2.160.20.10">
    <property type="entry name" value="Single-stranded right-handed beta-helix, Pectin lyase-like"/>
    <property type="match status" value="1"/>
</dbReference>
<evidence type="ECO:0000313" key="1">
    <source>
        <dbReference type="EMBL" id="EDR05440.1"/>
    </source>
</evidence>
<accession>B0DJ13</accession>
<dbReference type="HOGENOM" id="CLU_456391_0_0_1"/>
<sequence length="598" mass="66867">MFAPTAEWPHMCRILSFHTPHNTQSSGSMPSRVIWWQVSCCIKKVPFALTSVISVTLRNTHSILKRARFVGALICVRSCHTPNDPKAGPNKNRLTVMAKRYFPDQPVICVILPISQLWDAQNQINRPHGIAFSHTNNGVIRDMKIWKPIAWNSPTSGTSNIHVFNNKIIAVSSTQSFPFNTDVQGFKDFEPLLMNTIYRKSHNSALKRSQRDQGACWNNVDGDKNVSSKLEWRPIRAYMLQACVLLLLPRSPNTPLTLRISGIIVIRSTQEFIGSHKSQSTPRSVSKAAIAAASSSPAADEHLAKNLRKFASAHTALLGWAGFQALQLKRVPANIRQNALLIDLSYHPHTESHRRYSGGIGTLVVIIQCGGVSQVMPIEVDPPAKITWDSRDDWASVLALFVESGRTDFKPISTTSRGPFAPKNLCNHAPFVLIHDHPAFDSSRTINSLCSRITHHSTPVRVSHARPYPRRRSVHPQHIFKPLMSNIHRISIVHIISSITIHLRLSRRFLGTICQCHVGLPHLYLFPASIQLVEYKVAPLISLSLSFAFSFIENIWFELSLSTACVLCDTMVSTHPDLVEIENDEKSRLGGAKLGQFH</sequence>
<dbReference type="RefSeq" id="XP_001883998.1">
    <property type="nucleotide sequence ID" value="XM_001883963.1"/>
</dbReference>
<organism evidence="2">
    <name type="scientific">Laccaria bicolor (strain S238N-H82 / ATCC MYA-4686)</name>
    <name type="common">Bicoloured deceiver</name>
    <name type="synonym">Laccaria laccata var. bicolor</name>
    <dbReference type="NCBI Taxonomy" id="486041"/>
    <lineage>
        <taxon>Eukaryota</taxon>
        <taxon>Fungi</taxon>
        <taxon>Dikarya</taxon>
        <taxon>Basidiomycota</taxon>
        <taxon>Agaricomycotina</taxon>
        <taxon>Agaricomycetes</taxon>
        <taxon>Agaricomycetidae</taxon>
        <taxon>Agaricales</taxon>
        <taxon>Agaricineae</taxon>
        <taxon>Hydnangiaceae</taxon>
        <taxon>Laccaria</taxon>
    </lineage>
</organism>
<evidence type="ECO:0000313" key="2">
    <source>
        <dbReference type="Proteomes" id="UP000001194"/>
    </source>
</evidence>
<dbReference type="SUPFAM" id="SSF51126">
    <property type="entry name" value="Pectin lyase-like"/>
    <property type="match status" value="1"/>
</dbReference>
<dbReference type="GeneID" id="6079606"/>
<dbReference type="InterPro" id="IPR012334">
    <property type="entry name" value="Pectin_lyas_fold"/>
</dbReference>
<dbReference type="Proteomes" id="UP000001194">
    <property type="component" value="Unassembled WGS sequence"/>
</dbReference>
<dbReference type="InParanoid" id="B0DJ13"/>
<name>B0DJ13_LACBS</name>
<proteinExistence type="predicted"/>
<dbReference type="KEGG" id="lbc:LACBIDRAFT_329725"/>
<keyword evidence="2" id="KW-1185">Reference proteome</keyword>
<protein>
    <submittedName>
        <fullName evidence="1">Predicted protein</fullName>
    </submittedName>
</protein>
<dbReference type="InterPro" id="IPR011050">
    <property type="entry name" value="Pectin_lyase_fold/virulence"/>
</dbReference>
<dbReference type="EMBL" id="DS547113">
    <property type="protein sequence ID" value="EDR05440.1"/>
    <property type="molecule type" value="Genomic_DNA"/>
</dbReference>
<gene>
    <name evidence="1" type="ORF">LACBIDRAFT_329725</name>
</gene>
<dbReference type="AlphaFoldDB" id="B0DJ13"/>
<reference evidence="1 2" key="1">
    <citation type="journal article" date="2008" name="Nature">
        <title>The genome of Laccaria bicolor provides insights into mycorrhizal symbiosis.</title>
        <authorList>
            <person name="Martin F."/>
            <person name="Aerts A."/>
            <person name="Ahren D."/>
            <person name="Brun A."/>
            <person name="Danchin E.G.J."/>
            <person name="Duchaussoy F."/>
            <person name="Gibon J."/>
            <person name="Kohler A."/>
            <person name="Lindquist E."/>
            <person name="Pereda V."/>
            <person name="Salamov A."/>
            <person name="Shapiro H.J."/>
            <person name="Wuyts J."/>
            <person name="Blaudez D."/>
            <person name="Buee M."/>
            <person name="Brokstein P."/>
            <person name="Canbaeck B."/>
            <person name="Cohen D."/>
            <person name="Courty P.E."/>
            <person name="Coutinho P.M."/>
            <person name="Delaruelle C."/>
            <person name="Detter J.C."/>
            <person name="Deveau A."/>
            <person name="DiFazio S."/>
            <person name="Duplessis S."/>
            <person name="Fraissinet-Tachet L."/>
            <person name="Lucic E."/>
            <person name="Frey-Klett P."/>
            <person name="Fourrey C."/>
            <person name="Feussner I."/>
            <person name="Gay G."/>
            <person name="Grimwood J."/>
            <person name="Hoegger P.J."/>
            <person name="Jain P."/>
            <person name="Kilaru S."/>
            <person name="Labbe J."/>
            <person name="Lin Y.C."/>
            <person name="Legue V."/>
            <person name="Le Tacon F."/>
            <person name="Marmeisse R."/>
            <person name="Melayah D."/>
            <person name="Montanini B."/>
            <person name="Muratet M."/>
            <person name="Nehls U."/>
            <person name="Niculita-Hirzel H."/>
            <person name="Oudot-Le Secq M.P."/>
            <person name="Peter M."/>
            <person name="Quesneville H."/>
            <person name="Rajashekar B."/>
            <person name="Reich M."/>
            <person name="Rouhier N."/>
            <person name="Schmutz J."/>
            <person name="Yin T."/>
            <person name="Chalot M."/>
            <person name="Henrissat B."/>
            <person name="Kuees U."/>
            <person name="Lucas S."/>
            <person name="Van de Peer Y."/>
            <person name="Podila G.K."/>
            <person name="Polle A."/>
            <person name="Pukkila P.J."/>
            <person name="Richardson P.M."/>
            <person name="Rouze P."/>
            <person name="Sanders I.R."/>
            <person name="Stajich J.E."/>
            <person name="Tunlid A."/>
            <person name="Tuskan G."/>
            <person name="Grigoriev I.V."/>
        </authorList>
    </citation>
    <scope>NUCLEOTIDE SEQUENCE [LARGE SCALE GENOMIC DNA]</scope>
    <source>
        <strain evidence="2">S238N-H82 / ATCC MYA-4686</strain>
    </source>
</reference>